<dbReference type="InterPro" id="IPR051313">
    <property type="entry name" value="Bact_iron-sidero_bind"/>
</dbReference>
<dbReference type="Gene3D" id="3.40.50.1980">
    <property type="entry name" value="Nitrogenase molybdenum iron protein domain"/>
    <property type="match status" value="2"/>
</dbReference>
<evidence type="ECO:0000256" key="1">
    <source>
        <dbReference type="ARBA" id="ARBA00004196"/>
    </source>
</evidence>
<organism evidence="7 8">
    <name type="scientific">Plantimonas leprariae</name>
    <dbReference type="NCBI Taxonomy" id="2615207"/>
    <lineage>
        <taxon>Bacteria</taxon>
        <taxon>Pseudomonadati</taxon>
        <taxon>Pseudomonadota</taxon>
        <taxon>Alphaproteobacteria</taxon>
        <taxon>Hyphomicrobiales</taxon>
        <taxon>Aurantimonadaceae</taxon>
        <taxon>Plantimonas</taxon>
    </lineage>
</organism>
<dbReference type="RefSeq" id="WP_150971756.1">
    <property type="nucleotide sequence ID" value="NZ_VZDO01000015.1"/>
</dbReference>
<dbReference type="AlphaFoldDB" id="A0A7V7TVJ4"/>
<reference evidence="7 8" key="1">
    <citation type="submission" date="2019-09" db="EMBL/GenBank/DDBJ databases">
        <title>YIM 132180 draft genome.</title>
        <authorList>
            <person name="Zhang K."/>
        </authorList>
    </citation>
    <scope>NUCLEOTIDE SEQUENCE [LARGE SCALE GENOMIC DNA]</scope>
    <source>
        <strain evidence="7 8">YIM 132180</strain>
    </source>
</reference>
<evidence type="ECO:0000256" key="4">
    <source>
        <dbReference type="ARBA" id="ARBA00022496"/>
    </source>
</evidence>
<comment type="subcellular location">
    <subcellularLocation>
        <location evidence="1">Cell envelope</location>
    </subcellularLocation>
</comment>
<dbReference type="GO" id="GO:0030288">
    <property type="term" value="C:outer membrane-bounded periplasmic space"/>
    <property type="evidence" value="ECO:0007669"/>
    <property type="project" value="TreeGrafter"/>
</dbReference>
<keyword evidence="4" id="KW-0408">Iron</keyword>
<dbReference type="EMBL" id="VZDO01000015">
    <property type="protein sequence ID" value="KAB0677704.1"/>
    <property type="molecule type" value="Genomic_DNA"/>
</dbReference>
<evidence type="ECO:0000259" key="6">
    <source>
        <dbReference type="PROSITE" id="PS50983"/>
    </source>
</evidence>
<dbReference type="SUPFAM" id="SSF53807">
    <property type="entry name" value="Helical backbone' metal receptor"/>
    <property type="match status" value="1"/>
</dbReference>
<dbReference type="PROSITE" id="PS51318">
    <property type="entry name" value="TAT"/>
    <property type="match status" value="1"/>
</dbReference>
<keyword evidence="5" id="KW-0732">Signal</keyword>
<comment type="caution">
    <text evidence="7">The sequence shown here is derived from an EMBL/GenBank/DDBJ whole genome shotgun (WGS) entry which is preliminary data.</text>
</comment>
<evidence type="ECO:0000313" key="8">
    <source>
        <dbReference type="Proteomes" id="UP000432089"/>
    </source>
</evidence>
<evidence type="ECO:0000256" key="2">
    <source>
        <dbReference type="ARBA" id="ARBA00008814"/>
    </source>
</evidence>
<accession>A0A7V7TVJ4</accession>
<dbReference type="Pfam" id="PF01497">
    <property type="entry name" value="Peripla_BP_2"/>
    <property type="match status" value="1"/>
</dbReference>
<keyword evidence="4" id="KW-0410">Iron transport</keyword>
<name>A0A7V7TVJ4_9HYPH</name>
<protein>
    <submittedName>
        <fullName evidence="7">ABC transporter substrate-binding protein</fullName>
    </submittedName>
</protein>
<dbReference type="InterPro" id="IPR006311">
    <property type="entry name" value="TAT_signal"/>
</dbReference>
<keyword evidence="8" id="KW-1185">Reference proteome</keyword>
<sequence>MSGGRGITRRGFVAGAAAALAAPDPSAAAATVSRAAVVDWALVETSLALEVAPLAAVELVLYRRLVVEPAVPAGVIDLGLRGSIDFELLASTRPDRIYRSNFSAWAAAQLERIAPVRDLTIFRRGEKPFARAEEAMRAMAADYGVPARAEAYIAATATELLRLSRALERWTDRPVLIANLGDARHFRTFGEDSMFGEVAARLGFRNAWGPRTSYSATAPVGIEALAGMPEAIVVLVGPIPPEARQALPASALWQAMPQVAAGRVLTIDPVNAFGGLPAGRRFARLFAEALERRA</sequence>
<gene>
    <name evidence="7" type="ORF">F6X38_17115</name>
</gene>
<evidence type="ECO:0000313" key="7">
    <source>
        <dbReference type="EMBL" id="KAB0677704.1"/>
    </source>
</evidence>
<evidence type="ECO:0000256" key="5">
    <source>
        <dbReference type="ARBA" id="ARBA00022729"/>
    </source>
</evidence>
<dbReference type="PANTHER" id="PTHR30532">
    <property type="entry name" value="IRON III DICITRATE-BINDING PERIPLASMIC PROTEIN"/>
    <property type="match status" value="1"/>
</dbReference>
<dbReference type="GO" id="GO:1901678">
    <property type="term" value="P:iron coordination entity transport"/>
    <property type="evidence" value="ECO:0007669"/>
    <property type="project" value="UniProtKB-ARBA"/>
</dbReference>
<dbReference type="PROSITE" id="PS50983">
    <property type="entry name" value="FE_B12_PBP"/>
    <property type="match status" value="1"/>
</dbReference>
<dbReference type="Proteomes" id="UP000432089">
    <property type="component" value="Unassembled WGS sequence"/>
</dbReference>
<comment type="similarity">
    <text evidence="2">Belongs to the bacterial solute-binding protein 8 family.</text>
</comment>
<dbReference type="PANTHER" id="PTHR30532:SF1">
    <property type="entry name" value="IRON(3+)-HYDROXAMATE-BINDING PROTEIN FHUD"/>
    <property type="match status" value="1"/>
</dbReference>
<feature type="domain" description="Fe/B12 periplasmic-binding" evidence="6">
    <location>
        <begin position="34"/>
        <end position="294"/>
    </location>
</feature>
<keyword evidence="4" id="KW-0406">Ion transport</keyword>
<evidence type="ECO:0000256" key="3">
    <source>
        <dbReference type="ARBA" id="ARBA00022448"/>
    </source>
</evidence>
<dbReference type="InterPro" id="IPR002491">
    <property type="entry name" value="ABC_transptr_periplasmic_BD"/>
</dbReference>
<keyword evidence="3" id="KW-0813">Transport</keyword>
<proteinExistence type="inferred from homology"/>
<dbReference type="PRINTS" id="PR01715">
    <property type="entry name" value="FERRIBNDNGPP"/>
</dbReference>